<protein>
    <submittedName>
        <fullName evidence="2">Uncharacterized protein</fullName>
    </submittedName>
</protein>
<name>A0A418AMN4_9STRA</name>
<keyword evidence="3" id="KW-1185">Reference proteome</keyword>
<sequence length="606" mass="66383">MHQAQAPFIRYVVVLSIDPTVRKVYTNATALALAMKRTLNPSIKTEPGWISLFATDSNTCLKDIREQWIEKITPPPPTSYATASSQVGSAIRRLRLGTATAAFNSTYVARLAAPLSSTRLTASSSVQCAIILKFLYDLRHVAKHCDAPFPATPVPAATLPDREAAVCDATASVEVESAVVADGAATVAQPRPTLLAQINHLIDQLESPATRMNVLANSTGELLVHLSNLDIAAGLRTLDENLAAIATACSRENEPIEDSIVSPGVDGILKVLNLRHGILSAKFHAKRTTAALATLSEKRKRYVHTQAKLDEGFQKELKVFNDWAGRVQDATDDVEKQHVHITHMNALIDNSVRHRKVLELVLSCVLPFDLSTSSDHLLVTIVADKLQGLAASLNEWESIQEHFERVQATLMHEKTHGMSTKHVSTTEAADATEPPLKRVKVAMDLPRPPSLKLLDRQLNQVTKTLASLQSQRIMALKTLTTFQNSFAHRIRPPLSAEWKALMHTMDVMVRKCQPVHATPSSTSLVGDAPRQVAAVVRAPRIVAKVDGSEHVERDVVDDDVERKEQDEEDGPEVVSLDEDDDEPNGAVRCTPEVYEVDDEDEGELQG</sequence>
<accession>A0A418AMN4</accession>
<dbReference type="EMBL" id="QUSY01001175">
    <property type="protein sequence ID" value="RHY25827.1"/>
    <property type="molecule type" value="Genomic_DNA"/>
</dbReference>
<gene>
    <name evidence="2" type="ORF">DYB32_008071</name>
</gene>
<comment type="caution">
    <text evidence="2">The sequence shown here is derived from an EMBL/GenBank/DDBJ whole genome shotgun (WGS) entry which is preliminary data.</text>
</comment>
<evidence type="ECO:0000256" key="1">
    <source>
        <dbReference type="SAM" id="MobiDB-lite"/>
    </source>
</evidence>
<reference evidence="2 3" key="1">
    <citation type="submission" date="2018-08" db="EMBL/GenBank/DDBJ databases">
        <title>Aphanomyces genome sequencing and annotation.</title>
        <authorList>
            <person name="Minardi D."/>
            <person name="Oidtmann B."/>
            <person name="Van Der Giezen M."/>
            <person name="Studholme D.J."/>
        </authorList>
    </citation>
    <scope>NUCLEOTIDE SEQUENCE [LARGE SCALE GENOMIC DNA]</scope>
    <source>
        <strain evidence="2 3">NJM0002</strain>
    </source>
</reference>
<feature type="region of interest" description="Disordered" evidence="1">
    <location>
        <begin position="557"/>
        <end position="606"/>
    </location>
</feature>
<feature type="compositionally biased region" description="Acidic residues" evidence="1">
    <location>
        <begin position="594"/>
        <end position="606"/>
    </location>
</feature>
<dbReference type="AlphaFoldDB" id="A0A418AMN4"/>
<feature type="compositionally biased region" description="Acidic residues" evidence="1">
    <location>
        <begin position="566"/>
        <end position="583"/>
    </location>
</feature>
<evidence type="ECO:0000313" key="2">
    <source>
        <dbReference type="EMBL" id="RHY25827.1"/>
    </source>
</evidence>
<dbReference type="Proteomes" id="UP000285060">
    <property type="component" value="Unassembled WGS sequence"/>
</dbReference>
<organism evidence="2 3">
    <name type="scientific">Aphanomyces invadans</name>
    <dbReference type="NCBI Taxonomy" id="157072"/>
    <lineage>
        <taxon>Eukaryota</taxon>
        <taxon>Sar</taxon>
        <taxon>Stramenopiles</taxon>
        <taxon>Oomycota</taxon>
        <taxon>Saprolegniomycetes</taxon>
        <taxon>Saprolegniales</taxon>
        <taxon>Verrucalvaceae</taxon>
        <taxon>Aphanomyces</taxon>
    </lineage>
</organism>
<evidence type="ECO:0000313" key="3">
    <source>
        <dbReference type="Proteomes" id="UP000285060"/>
    </source>
</evidence>
<dbReference type="VEuPathDB" id="FungiDB:H310_03731"/>
<proteinExistence type="predicted"/>